<evidence type="ECO:0000313" key="3">
    <source>
        <dbReference type="Proteomes" id="UP001085076"/>
    </source>
</evidence>
<dbReference type="EMBL" id="JAGGNH010000004">
    <property type="protein sequence ID" value="KAJ0975586.1"/>
    <property type="molecule type" value="Genomic_DNA"/>
</dbReference>
<comment type="caution">
    <text evidence="2">The sequence shown here is derived from an EMBL/GenBank/DDBJ whole genome shotgun (WGS) entry which is preliminary data.</text>
</comment>
<dbReference type="CDD" id="cd09272">
    <property type="entry name" value="RNase_HI_RT_Ty1"/>
    <property type="match status" value="1"/>
</dbReference>
<evidence type="ECO:0000313" key="2">
    <source>
        <dbReference type="EMBL" id="KAJ0975586.1"/>
    </source>
</evidence>
<dbReference type="SUPFAM" id="SSF56672">
    <property type="entry name" value="DNA/RNA polymerases"/>
    <property type="match status" value="1"/>
</dbReference>
<dbReference type="InterPro" id="IPR043502">
    <property type="entry name" value="DNA/RNA_pol_sf"/>
</dbReference>
<dbReference type="Proteomes" id="UP001085076">
    <property type="component" value="Miscellaneous, Linkage group lg04"/>
</dbReference>
<keyword evidence="3" id="KW-1185">Reference proteome</keyword>
<protein>
    <recommendedName>
        <fullName evidence="1">Reverse transcriptase Ty1/copia-type domain-containing protein</fullName>
    </recommendedName>
</protein>
<accession>A0A9D5HGB3</accession>
<dbReference type="PANTHER" id="PTHR11439:SF450">
    <property type="entry name" value="REVERSE TRANSCRIPTASE TY1_COPIA-TYPE DOMAIN-CONTAINING PROTEIN"/>
    <property type="match status" value="1"/>
</dbReference>
<sequence length="491" mass="55448">MQAEYSALLRNNTWSLVPRPRDTNLVGCKWVYRIKRRADGSIERYKARLVAKGFHQEEGVDYFDTFSPVVKPTTVRLVLSLALSKGWSVRQLDINNAFLNGELQETVFMEQPKGFVNSAFPLHVCKLHKALYGLKQAPRAWFNKLKNFLLSTGFRACHSDTSLFVHHSPTTTIYLLVYVDDIIITGSDPSFISRFIGVLNNTFSLKDLGPLHYFLGVEVLKHESGLFLSQSKYIRDILSRCNMADVKPLPTPAASNSRLCKSGTPADDARLYRQVVGSLQYATLTRPEIAYAVNRVCQFMHSPTQDHWKAAKRILRYLKGTIEHGLLLRPCSQPQLRAYSDAGWLSDSDDCRSQYGFAIYFGPNLISWTSRKQRVVARSSTEAEFRALAYTTAELVWLQQLLTELGVSLSHPPRLLCDNLGATFMSANPVIGSRSKHIHLDYYFVRERVDAGLLKVSHVVSADQVADIFTKPLSSSSFGTLRSKLQVRSRT</sequence>
<evidence type="ECO:0000259" key="1">
    <source>
        <dbReference type="Pfam" id="PF07727"/>
    </source>
</evidence>
<name>A0A9D5HGB3_9LILI</name>
<proteinExistence type="predicted"/>
<dbReference type="Pfam" id="PF07727">
    <property type="entry name" value="RVT_2"/>
    <property type="match status" value="1"/>
</dbReference>
<dbReference type="OrthoDB" id="1919845at2759"/>
<dbReference type="InterPro" id="IPR013103">
    <property type="entry name" value="RVT_2"/>
</dbReference>
<organism evidence="2 3">
    <name type="scientific">Dioscorea zingiberensis</name>
    <dbReference type="NCBI Taxonomy" id="325984"/>
    <lineage>
        <taxon>Eukaryota</taxon>
        <taxon>Viridiplantae</taxon>
        <taxon>Streptophyta</taxon>
        <taxon>Embryophyta</taxon>
        <taxon>Tracheophyta</taxon>
        <taxon>Spermatophyta</taxon>
        <taxon>Magnoliopsida</taxon>
        <taxon>Liliopsida</taxon>
        <taxon>Dioscoreales</taxon>
        <taxon>Dioscoreaceae</taxon>
        <taxon>Dioscorea</taxon>
    </lineage>
</organism>
<reference evidence="2" key="2">
    <citation type="journal article" date="2022" name="Hortic Res">
        <title>The genome of Dioscorea zingiberensis sheds light on the biosynthesis, origin and evolution of the medicinally important diosgenin saponins.</title>
        <authorList>
            <person name="Li Y."/>
            <person name="Tan C."/>
            <person name="Li Z."/>
            <person name="Guo J."/>
            <person name="Li S."/>
            <person name="Chen X."/>
            <person name="Wang C."/>
            <person name="Dai X."/>
            <person name="Yang H."/>
            <person name="Song W."/>
            <person name="Hou L."/>
            <person name="Xu J."/>
            <person name="Tong Z."/>
            <person name="Xu A."/>
            <person name="Yuan X."/>
            <person name="Wang W."/>
            <person name="Yang Q."/>
            <person name="Chen L."/>
            <person name="Sun Z."/>
            <person name="Wang K."/>
            <person name="Pan B."/>
            <person name="Chen J."/>
            <person name="Bao Y."/>
            <person name="Liu F."/>
            <person name="Qi X."/>
            <person name="Gang D.R."/>
            <person name="Wen J."/>
            <person name="Li J."/>
        </authorList>
    </citation>
    <scope>NUCLEOTIDE SEQUENCE</scope>
    <source>
        <strain evidence="2">Dzin_1.0</strain>
    </source>
</reference>
<dbReference type="AlphaFoldDB" id="A0A9D5HGB3"/>
<gene>
    <name evidence="2" type="ORF">J5N97_017551</name>
</gene>
<reference evidence="2" key="1">
    <citation type="submission" date="2021-03" db="EMBL/GenBank/DDBJ databases">
        <authorList>
            <person name="Li Z."/>
            <person name="Yang C."/>
        </authorList>
    </citation>
    <scope>NUCLEOTIDE SEQUENCE</scope>
    <source>
        <strain evidence="2">Dzin_1.0</strain>
        <tissue evidence="2">Leaf</tissue>
    </source>
</reference>
<feature type="domain" description="Reverse transcriptase Ty1/copia-type" evidence="1">
    <location>
        <begin position="11"/>
        <end position="253"/>
    </location>
</feature>
<dbReference type="PANTHER" id="PTHR11439">
    <property type="entry name" value="GAG-POL-RELATED RETROTRANSPOSON"/>
    <property type="match status" value="1"/>
</dbReference>